<dbReference type="PROSITE" id="PS00028">
    <property type="entry name" value="ZINC_FINGER_C2H2_1"/>
    <property type="match status" value="4"/>
</dbReference>
<dbReference type="Pfam" id="PF13894">
    <property type="entry name" value="zf-C2H2_4"/>
    <property type="match status" value="1"/>
</dbReference>
<dbReference type="PANTHER" id="PTHR24379:SF121">
    <property type="entry name" value="C2H2-TYPE DOMAIN-CONTAINING PROTEIN"/>
    <property type="match status" value="1"/>
</dbReference>
<dbReference type="EMBL" id="KQ981870">
    <property type="protein sequence ID" value="KYN34036.1"/>
    <property type="molecule type" value="Genomic_DNA"/>
</dbReference>
<dbReference type="AlphaFoldDB" id="A0A151JTM1"/>
<accession>A0A151JTM1</accession>
<evidence type="ECO:0000256" key="8">
    <source>
        <dbReference type="ARBA" id="ARBA00023242"/>
    </source>
</evidence>
<protein>
    <recommendedName>
        <fullName evidence="11">C2H2-type domain-containing protein</fullName>
    </recommendedName>
</protein>
<feature type="domain" description="C2H2-type" evidence="11">
    <location>
        <begin position="528"/>
        <end position="551"/>
    </location>
</feature>
<evidence type="ECO:0000313" key="13">
    <source>
        <dbReference type="Proteomes" id="UP000078541"/>
    </source>
</evidence>
<keyword evidence="5" id="KW-0862">Zinc</keyword>
<dbReference type="SUPFAM" id="SSF54160">
    <property type="entry name" value="Chromo domain-like"/>
    <property type="match status" value="1"/>
</dbReference>
<dbReference type="SMART" id="SM00355">
    <property type="entry name" value="ZnF_C2H2"/>
    <property type="match status" value="4"/>
</dbReference>
<dbReference type="PANTHER" id="PTHR24379">
    <property type="entry name" value="KRAB AND ZINC FINGER DOMAIN-CONTAINING"/>
    <property type="match status" value="1"/>
</dbReference>
<dbReference type="STRING" id="34720.A0A151JTM1"/>
<dbReference type="FunFam" id="3.30.160.60:FF:000446">
    <property type="entry name" value="Zinc finger protein"/>
    <property type="match status" value="1"/>
</dbReference>
<feature type="domain" description="C2H2-type" evidence="11">
    <location>
        <begin position="641"/>
        <end position="665"/>
    </location>
</feature>
<comment type="subcellular location">
    <subcellularLocation>
        <location evidence="1">Nucleus</location>
    </subcellularLocation>
</comment>
<feature type="compositionally biased region" description="Polar residues" evidence="10">
    <location>
        <begin position="298"/>
        <end position="315"/>
    </location>
</feature>
<dbReference type="GO" id="GO:0003682">
    <property type="term" value="F:chromatin binding"/>
    <property type="evidence" value="ECO:0007669"/>
    <property type="project" value="UniProtKB-ARBA"/>
</dbReference>
<dbReference type="GO" id="GO:0008270">
    <property type="term" value="F:zinc ion binding"/>
    <property type="evidence" value="ECO:0007669"/>
    <property type="project" value="UniProtKB-KW"/>
</dbReference>
<feature type="region of interest" description="Disordered" evidence="10">
    <location>
        <begin position="267"/>
        <end position="376"/>
    </location>
</feature>
<dbReference type="Pfam" id="PF12874">
    <property type="entry name" value="zf-met"/>
    <property type="match status" value="1"/>
</dbReference>
<dbReference type="GO" id="GO:0006357">
    <property type="term" value="P:regulation of transcription by RNA polymerase II"/>
    <property type="evidence" value="ECO:0007669"/>
    <property type="project" value="UniProtKB-ARBA"/>
</dbReference>
<sequence>MEGADSSSAITNIPTVIIAAQEAMEQLDILICGQCHSVFHFIEKFQEHRTKEGSCSKTSLIRDTNDNRENAQIYPFLLWKSTQVHDSSDKEASDDWTLHQKWCKMDTKEKETWFIAGKCVQTFTKISNAKMQDTLMQSNTNVESANPIAVPTVVTKKQPKETSEIKKNSAKVLETKTQKTESMEIGVSKQEKTSVKSKIKTDKATTEENADLSNEEYIVDRTLVKRFNTKKRYSEFVNKWKCYPHEKASCESAKAVAASKSLLDQFERSHAKQKESKEAQKKTNTVVEDVSLPLQKSVIKTETSQPGPSTTTQAKRSMRSRKSKANQVKQSYGSIKKKKIEMLSKGTIDDSESDSEKEGSSVAKETTNDTGSDEEWIGESEDQRLLGHSNVIQHAFNRANTQSCKSNTTSISDTDLATSLKLQSADEKKSSQPPALVANADGLVTVDSKQMPNLASGLDVMSQKESVIELNSSSIEKVSVKGSSTTQGVVMIQSRDNTSVFTYKCEKCSKMFGIIFFVSCLLHCVKPYKCEICEKRFTQKSSLNRHNRKMHFNKVCNVRKNDFDNKQDMINHLVMKQSDIDERPYKCKTCSATFKRSEHLKKHTIIHTGERPYICEICNKAFTCRSNLNKHKYTHSDIKPHKCSICSRSFTEKKQLLAHMQKVIHDII</sequence>
<keyword evidence="13" id="KW-1185">Reference proteome</keyword>
<evidence type="ECO:0000256" key="7">
    <source>
        <dbReference type="ARBA" id="ARBA00023163"/>
    </source>
</evidence>
<dbReference type="InterPro" id="IPR016197">
    <property type="entry name" value="Chromo-like_dom_sf"/>
</dbReference>
<dbReference type="GO" id="GO:0000785">
    <property type="term" value="C:chromatin"/>
    <property type="evidence" value="ECO:0007669"/>
    <property type="project" value="UniProtKB-ARBA"/>
</dbReference>
<dbReference type="SUPFAM" id="SSF57667">
    <property type="entry name" value="beta-beta-alpha zinc fingers"/>
    <property type="match status" value="3"/>
</dbReference>
<keyword evidence="8" id="KW-0539">Nucleus</keyword>
<evidence type="ECO:0000256" key="9">
    <source>
        <dbReference type="PROSITE-ProRule" id="PRU00042"/>
    </source>
</evidence>
<organism evidence="12 13">
    <name type="scientific">Trachymyrmex septentrionalis</name>
    <dbReference type="NCBI Taxonomy" id="34720"/>
    <lineage>
        <taxon>Eukaryota</taxon>
        <taxon>Metazoa</taxon>
        <taxon>Ecdysozoa</taxon>
        <taxon>Arthropoda</taxon>
        <taxon>Hexapoda</taxon>
        <taxon>Insecta</taxon>
        <taxon>Pterygota</taxon>
        <taxon>Neoptera</taxon>
        <taxon>Endopterygota</taxon>
        <taxon>Hymenoptera</taxon>
        <taxon>Apocrita</taxon>
        <taxon>Aculeata</taxon>
        <taxon>Formicoidea</taxon>
        <taxon>Formicidae</taxon>
        <taxon>Myrmicinae</taxon>
        <taxon>Trachymyrmex</taxon>
    </lineage>
</organism>
<dbReference type="Pfam" id="PF00096">
    <property type="entry name" value="zf-C2H2"/>
    <property type="match status" value="2"/>
</dbReference>
<keyword evidence="7" id="KW-0804">Transcription</keyword>
<evidence type="ECO:0000256" key="3">
    <source>
        <dbReference type="ARBA" id="ARBA00022737"/>
    </source>
</evidence>
<dbReference type="FunFam" id="3.30.160.60:FF:001289">
    <property type="entry name" value="Zinc finger protein 574"/>
    <property type="match status" value="1"/>
</dbReference>
<keyword evidence="4 9" id="KW-0863">Zinc-finger</keyword>
<evidence type="ECO:0000256" key="10">
    <source>
        <dbReference type="SAM" id="MobiDB-lite"/>
    </source>
</evidence>
<feature type="compositionally biased region" description="Basic and acidic residues" evidence="10">
    <location>
        <begin position="267"/>
        <end position="281"/>
    </location>
</feature>
<dbReference type="InterPro" id="IPR036236">
    <property type="entry name" value="Znf_C2H2_sf"/>
</dbReference>
<keyword evidence="2" id="KW-0479">Metal-binding</keyword>
<reference evidence="12 13" key="1">
    <citation type="submission" date="2016-03" db="EMBL/GenBank/DDBJ databases">
        <title>Trachymyrmex septentrionalis WGS genome.</title>
        <authorList>
            <person name="Nygaard S."/>
            <person name="Hu H."/>
            <person name="Boomsma J."/>
            <person name="Zhang G."/>
        </authorList>
    </citation>
    <scope>NUCLEOTIDE SEQUENCE [LARGE SCALE GENOMIC DNA]</scope>
    <source>
        <strain evidence="12">Tsep2-gDNA-1</strain>
        <tissue evidence="12">Whole body</tissue>
    </source>
</reference>
<feature type="domain" description="C2H2-type" evidence="11">
    <location>
        <begin position="613"/>
        <end position="640"/>
    </location>
</feature>
<proteinExistence type="predicted"/>
<evidence type="ECO:0000259" key="11">
    <source>
        <dbReference type="PROSITE" id="PS50157"/>
    </source>
</evidence>
<evidence type="ECO:0000313" key="12">
    <source>
        <dbReference type="EMBL" id="KYN34036.1"/>
    </source>
</evidence>
<name>A0A151JTM1_9HYME</name>
<dbReference type="InterPro" id="IPR013087">
    <property type="entry name" value="Znf_C2H2_type"/>
</dbReference>
<evidence type="ECO:0000256" key="1">
    <source>
        <dbReference type="ARBA" id="ARBA00004123"/>
    </source>
</evidence>
<dbReference type="FunFam" id="3.30.160.60:FF:000690">
    <property type="entry name" value="Zinc finger protein 354C"/>
    <property type="match status" value="1"/>
</dbReference>
<evidence type="ECO:0000256" key="6">
    <source>
        <dbReference type="ARBA" id="ARBA00023015"/>
    </source>
</evidence>
<evidence type="ECO:0000256" key="2">
    <source>
        <dbReference type="ARBA" id="ARBA00022723"/>
    </source>
</evidence>
<dbReference type="PROSITE" id="PS50157">
    <property type="entry name" value="ZINC_FINGER_C2H2_2"/>
    <property type="match status" value="4"/>
</dbReference>
<dbReference type="Gene3D" id="3.30.160.60">
    <property type="entry name" value="Classic Zinc Finger"/>
    <property type="match status" value="4"/>
</dbReference>
<dbReference type="GO" id="GO:0043565">
    <property type="term" value="F:sequence-specific DNA binding"/>
    <property type="evidence" value="ECO:0007669"/>
    <property type="project" value="UniProtKB-ARBA"/>
</dbReference>
<dbReference type="GO" id="GO:0040029">
    <property type="term" value="P:epigenetic regulation of gene expression"/>
    <property type="evidence" value="ECO:0007669"/>
    <property type="project" value="UniProtKB-ARBA"/>
</dbReference>
<gene>
    <name evidence="12" type="ORF">ALC56_11640</name>
</gene>
<evidence type="ECO:0000256" key="4">
    <source>
        <dbReference type="ARBA" id="ARBA00022771"/>
    </source>
</evidence>
<dbReference type="FunFam" id="3.30.160.60:FF:001498">
    <property type="entry name" value="Zinc finger protein 404"/>
    <property type="match status" value="1"/>
</dbReference>
<feature type="domain" description="C2H2-type" evidence="11">
    <location>
        <begin position="585"/>
        <end position="612"/>
    </location>
</feature>
<dbReference type="Proteomes" id="UP000078541">
    <property type="component" value="Unassembled WGS sequence"/>
</dbReference>
<keyword evidence="6" id="KW-0805">Transcription regulation</keyword>
<keyword evidence="3" id="KW-0677">Repeat</keyword>
<dbReference type="Gene3D" id="2.40.50.40">
    <property type="match status" value="1"/>
</dbReference>
<dbReference type="GO" id="GO:0005634">
    <property type="term" value="C:nucleus"/>
    <property type="evidence" value="ECO:0007669"/>
    <property type="project" value="UniProtKB-SubCell"/>
</dbReference>
<evidence type="ECO:0000256" key="5">
    <source>
        <dbReference type="ARBA" id="ARBA00022833"/>
    </source>
</evidence>